<comment type="caution">
    <text evidence="2">The sequence shown here is derived from an EMBL/GenBank/DDBJ whole genome shotgun (WGS) entry which is preliminary data.</text>
</comment>
<dbReference type="AlphaFoldDB" id="A0AAV7T9P8"/>
<evidence type="ECO:0000313" key="2">
    <source>
        <dbReference type="EMBL" id="KAJ1173350.1"/>
    </source>
</evidence>
<evidence type="ECO:0000256" key="1">
    <source>
        <dbReference type="SAM" id="MobiDB-lite"/>
    </source>
</evidence>
<gene>
    <name evidence="2" type="ORF">NDU88_005186</name>
</gene>
<organism evidence="2 3">
    <name type="scientific">Pleurodeles waltl</name>
    <name type="common">Iberian ribbed newt</name>
    <dbReference type="NCBI Taxonomy" id="8319"/>
    <lineage>
        <taxon>Eukaryota</taxon>
        <taxon>Metazoa</taxon>
        <taxon>Chordata</taxon>
        <taxon>Craniata</taxon>
        <taxon>Vertebrata</taxon>
        <taxon>Euteleostomi</taxon>
        <taxon>Amphibia</taxon>
        <taxon>Batrachia</taxon>
        <taxon>Caudata</taxon>
        <taxon>Salamandroidea</taxon>
        <taxon>Salamandridae</taxon>
        <taxon>Pleurodelinae</taxon>
        <taxon>Pleurodeles</taxon>
    </lineage>
</organism>
<feature type="compositionally biased region" description="Low complexity" evidence="1">
    <location>
        <begin position="39"/>
        <end position="52"/>
    </location>
</feature>
<protein>
    <submittedName>
        <fullName evidence="2">Uncharacterized protein</fullName>
    </submittedName>
</protein>
<name>A0AAV7T9P8_PLEWA</name>
<keyword evidence="3" id="KW-1185">Reference proteome</keyword>
<evidence type="ECO:0000313" key="3">
    <source>
        <dbReference type="Proteomes" id="UP001066276"/>
    </source>
</evidence>
<proteinExistence type="predicted"/>
<dbReference type="Proteomes" id="UP001066276">
    <property type="component" value="Chromosome 4_1"/>
</dbReference>
<reference evidence="2" key="1">
    <citation type="journal article" date="2022" name="bioRxiv">
        <title>Sequencing and chromosome-scale assembly of the giantPleurodeles waltlgenome.</title>
        <authorList>
            <person name="Brown T."/>
            <person name="Elewa A."/>
            <person name="Iarovenko S."/>
            <person name="Subramanian E."/>
            <person name="Araus A.J."/>
            <person name="Petzold A."/>
            <person name="Susuki M."/>
            <person name="Suzuki K.-i.T."/>
            <person name="Hayashi T."/>
            <person name="Toyoda A."/>
            <person name="Oliveira C."/>
            <person name="Osipova E."/>
            <person name="Leigh N.D."/>
            <person name="Simon A."/>
            <person name="Yun M.H."/>
        </authorList>
    </citation>
    <scope>NUCLEOTIDE SEQUENCE</scope>
    <source>
        <strain evidence="2">20211129_DDA</strain>
        <tissue evidence="2">Liver</tissue>
    </source>
</reference>
<feature type="region of interest" description="Disordered" evidence="1">
    <location>
        <begin position="23"/>
        <end position="92"/>
    </location>
</feature>
<accession>A0AAV7T9P8</accession>
<sequence length="153" mass="15856">MSASCAVRGENRDPILGLRPRRAITTVRGRRKGPPRAPRPLTRAAACPAARPGDSVASHAVRPEGAAAARGATVSNARREGPDTPQPCPRRAPCAARTVTQFWASGLAAPLQQRTGGEKGRRGRHARPGDAAASPVVRPEAAAAARGGTDYCT</sequence>
<feature type="compositionally biased region" description="Low complexity" evidence="1">
    <location>
        <begin position="131"/>
        <end position="146"/>
    </location>
</feature>
<feature type="region of interest" description="Disordered" evidence="1">
    <location>
        <begin position="105"/>
        <end position="153"/>
    </location>
</feature>
<dbReference type="EMBL" id="JANPWB010000007">
    <property type="protein sequence ID" value="KAJ1173350.1"/>
    <property type="molecule type" value="Genomic_DNA"/>
</dbReference>